<reference evidence="2" key="2">
    <citation type="submission" date="2021-01" db="EMBL/GenBank/DDBJ databases">
        <authorList>
            <person name="Schikora-Tamarit M.A."/>
        </authorList>
    </citation>
    <scope>NUCLEOTIDE SEQUENCE</scope>
    <source>
        <strain evidence="2">CBS6075</strain>
    </source>
</reference>
<evidence type="ECO:0000256" key="1">
    <source>
        <dbReference type="SAM" id="MobiDB-lite"/>
    </source>
</evidence>
<name>A0A9P8PF55_9ASCO</name>
<dbReference type="EMBL" id="JAEUBE010000087">
    <property type="protein sequence ID" value="KAH3670500.1"/>
    <property type="molecule type" value="Genomic_DNA"/>
</dbReference>
<comment type="caution">
    <text evidence="2">The sequence shown here is derived from an EMBL/GenBank/DDBJ whole genome shotgun (WGS) entry which is preliminary data.</text>
</comment>
<evidence type="ECO:0000313" key="3">
    <source>
        <dbReference type="Proteomes" id="UP000769157"/>
    </source>
</evidence>
<dbReference type="GeneID" id="70232983"/>
<gene>
    <name evidence="2" type="ORF">OGAPHI_001015</name>
</gene>
<sequence>MVSRLVSWSRSSVCSISELSWPRSWSLRLTLKSLRISDSGLTNDSAIDRDRPRPSLLRSRRSPLFRLPVTDWLYVSYSALRSFWVGPAAEADANKHDGASTEPIESRLDEMDDAREMDENTLEDGDGGEPEALCRSNSSGSLRLNNDDGANEYVNELQRAQVGVLGGTVFGSFELGERQQRGEVEVEAVQGELLHVAVHQPHGQLHDLRAQGRQLRVAGAQVQVELEVVVVRLELVDGCFVLLAHDRLEVVPGVELGVQRKQVGLGQAHEVVWNNIEQLNELDGDVEVLGGQLNAFQWSWAAQVFSDLDVEEDLKQLGERVQAPVESESVDFLCLGELGLEAELVRVGVEREDSTEKHTHVQDVSEQRHGRLLVLFDVVVLELEQVVHHEQDDLELVQRWVHDKVDVAEQETEVFVVDELDGLLELVGRLFVEHRRLGGGAW</sequence>
<feature type="compositionally biased region" description="Low complexity" evidence="1">
    <location>
        <begin position="135"/>
        <end position="144"/>
    </location>
</feature>
<feature type="compositionally biased region" description="Acidic residues" evidence="1">
    <location>
        <begin position="110"/>
        <end position="129"/>
    </location>
</feature>
<feature type="compositionally biased region" description="Basic and acidic residues" evidence="1">
    <location>
        <begin position="92"/>
        <end position="109"/>
    </location>
</feature>
<dbReference type="Proteomes" id="UP000769157">
    <property type="component" value="Unassembled WGS sequence"/>
</dbReference>
<keyword evidence="3" id="KW-1185">Reference proteome</keyword>
<reference evidence="2" key="1">
    <citation type="journal article" date="2021" name="Open Biol.">
        <title>Shared evolutionary footprints suggest mitochondrial oxidative damage underlies multiple complex I losses in fungi.</title>
        <authorList>
            <person name="Schikora-Tamarit M.A."/>
            <person name="Marcet-Houben M."/>
            <person name="Nosek J."/>
            <person name="Gabaldon T."/>
        </authorList>
    </citation>
    <scope>NUCLEOTIDE SEQUENCE</scope>
    <source>
        <strain evidence="2">CBS6075</strain>
    </source>
</reference>
<dbReference type="RefSeq" id="XP_046063925.1">
    <property type="nucleotide sequence ID" value="XM_046201731.1"/>
</dbReference>
<dbReference type="AlphaFoldDB" id="A0A9P8PF55"/>
<evidence type="ECO:0000313" key="2">
    <source>
        <dbReference type="EMBL" id="KAH3670500.1"/>
    </source>
</evidence>
<proteinExistence type="predicted"/>
<organism evidence="2 3">
    <name type="scientific">Ogataea philodendri</name>
    <dbReference type="NCBI Taxonomy" id="1378263"/>
    <lineage>
        <taxon>Eukaryota</taxon>
        <taxon>Fungi</taxon>
        <taxon>Dikarya</taxon>
        <taxon>Ascomycota</taxon>
        <taxon>Saccharomycotina</taxon>
        <taxon>Pichiomycetes</taxon>
        <taxon>Pichiales</taxon>
        <taxon>Pichiaceae</taxon>
        <taxon>Ogataea</taxon>
    </lineage>
</organism>
<accession>A0A9P8PF55</accession>
<feature type="region of interest" description="Disordered" evidence="1">
    <location>
        <begin position="91"/>
        <end position="147"/>
    </location>
</feature>
<protein>
    <submittedName>
        <fullName evidence="2">Uncharacterized protein</fullName>
    </submittedName>
</protein>